<reference evidence="2 3" key="1">
    <citation type="submission" date="2019-03" db="EMBL/GenBank/DDBJ databases">
        <title>Genomic Encyclopedia of Type Strains, Phase IV (KMG-IV): sequencing the most valuable type-strain genomes for metagenomic binning, comparative biology and taxonomic classification.</title>
        <authorList>
            <person name="Goeker M."/>
        </authorList>
    </citation>
    <scope>NUCLEOTIDE SEQUENCE [LARGE SCALE GENOMIC DNA]</scope>
    <source>
        <strain evidence="2 3">DSM 29487</strain>
    </source>
</reference>
<evidence type="ECO:0000313" key="3">
    <source>
        <dbReference type="Proteomes" id="UP000295515"/>
    </source>
</evidence>
<comment type="caution">
    <text evidence="2">The sequence shown here is derived from an EMBL/GenBank/DDBJ whole genome shotgun (WGS) entry which is preliminary data.</text>
</comment>
<feature type="transmembrane region" description="Helical" evidence="1">
    <location>
        <begin position="37"/>
        <end position="56"/>
    </location>
</feature>
<gene>
    <name evidence="2" type="ORF">EDD60_101221</name>
</gene>
<evidence type="ECO:0000256" key="1">
    <source>
        <dbReference type="SAM" id="Phobius"/>
    </source>
</evidence>
<accession>A0A4R3ZBD5</accession>
<feature type="transmembrane region" description="Helical" evidence="1">
    <location>
        <begin position="213"/>
        <end position="230"/>
    </location>
</feature>
<keyword evidence="2" id="KW-0436">Ligase</keyword>
<dbReference type="Pfam" id="PF13425">
    <property type="entry name" value="O-antigen_lig"/>
    <property type="match status" value="1"/>
</dbReference>
<dbReference type="EMBL" id="SMCQ01000001">
    <property type="protein sequence ID" value="TCW02917.1"/>
    <property type="molecule type" value="Genomic_DNA"/>
</dbReference>
<feature type="transmembrane region" description="Helical" evidence="1">
    <location>
        <begin position="134"/>
        <end position="156"/>
    </location>
</feature>
<feature type="transmembrane region" description="Helical" evidence="1">
    <location>
        <begin position="251"/>
        <end position="268"/>
    </location>
</feature>
<keyword evidence="3" id="KW-1185">Reference proteome</keyword>
<feature type="transmembrane region" description="Helical" evidence="1">
    <location>
        <begin position="162"/>
        <end position="182"/>
    </location>
</feature>
<name>A0A4R3ZBD5_9FIRM</name>
<proteinExistence type="predicted"/>
<dbReference type="AlphaFoldDB" id="A0A4R3ZBD5"/>
<organism evidence="2 3">
    <name type="scientific">Longibaculum muris</name>
    <dbReference type="NCBI Taxonomy" id="1796628"/>
    <lineage>
        <taxon>Bacteria</taxon>
        <taxon>Bacillati</taxon>
        <taxon>Bacillota</taxon>
        <taxon>Erysipelotrichia</taxon>
        <taxon>Erysipelotrichales</taxon>
        <taxon>Coprobacillaceae</taxon>
        <taxon>Longibaculum</taxon>
    </lineage>
</organism>
<dbReference type="RefSeq" id="WP_066450882.1">
    <property type="nucleotide sequence ID" value="NZ_JANKBF010000002.1"/>
</dbReference>
<evidence type="ECO:0000313" key="2">
    <source>
        <dbReference type="EMBL" id="TCW02917.1"/>
    </source>
</evidence>
<protein>
    <submittedName>
        <fullName evidence="2">O-antigen ligase-like membrane protein</fullName>
    </submittedName>
</protein>
<keyword evidence="1" id="KW-1133">Transmembrane helix</keyword>
<dbReference type="GO" id="GO:0016874">
    <property type="term" value="F:ligase activity"/>
    <property type="evidence" value="ECO:0007669"/>
    <property type="project" value="UniProtKB-KW"/>
</dbReference>
<feature type="transmembrane region" description="Helical" evidence="1">
    <location>
        <begin position="338"/>
        <end position="358"/>
    </location>
</feature>
<dbReference type="GeneID" id="98914046"/>
<feature type="transmembrane region" description="Helical" evidence="1">
    <location>
        <begin position="68"/>
        <end position="88"/>
    </location>
</feature>
<feature type="transmembrane region" description="Helical" evidence="1">
    <location>
        <begin position="314"/>
        <end position="331"/>
    </location>
</feature>
<dbReference type="InterPro" id="IPR049504">
    <property type="entry name" value="O-antigen_lig"/>
</dbReference>
<feature type="transmembrane region" description="Helical" evidence="1">
    <location>
        <begin position="370"/>
        <end position="392"/>
    </location>
</feature>
<sequence>MIYMKEKDKFKQIILILFSILPFIDSLNGIFIKNDMFSIGSLYKMLLIVYLIFLLAKKGDILKIISGSKYVLFFIIYIFLSILINLFLLQSHLISYSYPFKLIFNIIFMYILYSCLKNQIINRELLDRIFSNNVIFIIICIFIPYIFGLGNTIYSGNIGYKGFYFSQNELSAILIILLFYSLYKLCNDYSIISFLKFIGILFCIIIMSSKTSMLVAFIAIIVLCINFIFTKKKYILDIIYKFKNIDFKRKFLISLTMLFILVICFYFLSKPIFGFLSRQTSLITNYNGSILATITSGRIYYVNDATKQLINSPYYILNILIGNGFISNFLVEMDFFDIFFYIGLIGVLILIWFIQWIFKKSTYMFVKDKSFSLIIGFILLLCFSFVAGHILFMSTSGIYACLYCAFLLSNEHFKEENKNG</sequence>
<feature type="transmembrane region" description="Helical" evidence="1">
    <location>
        <begin position="189"/>
        <end position="207"/>
    </location>
</feature>
<feature type="transmembrane region" description="Helical" evidence="1">
    <location>
        <begin position="12"/>
        <end position="31"/>
    </location>
</feature>
<dbReference type="Proteomes" id="UP000295515">
    <property type="component" value="Unassembled WGS sequence"/>
</dbReference>
<keyword evidence="1" id="KW-0812">Transmembrane</keyword>
<feature type="transmembrane region" description="Helical" evidence="1">
    <location>
        <begin position="94"/>
        <end position="113"/>
    </location>
</feature>
<keyword evidence="1" id="KW-0472">Membrane</keyword>